<evidence type="ECO:0000313" key="7">
    <source>
        <dbReference type="EMBL" id="MCA9728912.1"/>
    </source>
</evidence>
<dbReference type="Proteomes" id="UP000697710">
    <property type="component" value="Unassembled WGS sequence"/>
</dbReference>
<sequence length="324" mass="34519">MTRALLLPGTVVLIVAVLALSSSSEVRSQGTDTCQATRRVAPEGTWIDTVPSVRTTLSSVDRPGWETVMSEGFEGGFPSTGWRLFPRVRTDLPGAPYQWDNEAFQPHSGTSAGWCAGFSLDAPTFPQLDPARDSYAAGMSSWMVYGPFDITDASASQVGFWRFVDSDVSDSLFVGASTDGINFLGYFYFGHGSTWESESLDIVDLIATAPEDAPKVWLAFAFFSDGAVQQGVGALIDDIELRKLIPGPGCGVSTDSLHFGTASIGSPVDLDFTIHNTGTETLEGTVTSACPAFTIVPPASYSLFPDGETTITVRFDPTTAGDFS</sequence>
<comment type="subcellular location">
    <subcellularLocation>
        <location evidence="1">Cell projection</location>
        <location evidence="1">Cilium</location>
    </subcellularLocation>
    <subcellularLocation>
        <location evidence="2">Cytoplasm</location>
    </subcellularLocation>
</comment>
<evidence type="ECO:0000256" key="1">
    <source>
        <dbReference type="ARBA" id="ARBA00004138"/>
    </source>
</evidence>
<evidence type="ECO:0000256" key="5">
    <source>
        <dbReference type="ARBA" id="ARBA00023273"/>
    </source>
</evidence>
<dbReference type="Gene3D" id="2.60.40.10">
    <property type="entry name" value="Immunoglobulins"/>
    <property type="match status" value="1"/>
</dbReference>
<protein>
    <recommendedName>
        <fullName evidence="6">HYDIN/VesB/CFA65-like Ig-like domain-containing protein</fullName>
    </recommendedName>
</protein>
<proteinExistence type="predicted"/>
<evidence type="ECO:0000256" key="2">
    <source>
        <dbReference type="ARBA" id="ARBA00004496"/>
    </source>
</evidence>
<dbReference type="InterPro" id="IPR053879">
    <property type="entry name" value="HYDIN_VesB_CFA65-like_Ig"/>
</dbReference>
<feature type="domain" description="HYDIN/VesB/CFA65-like Ig-like" evidence="6">
    <location>
        <begin position="253"/>
        <end position="324"/>
    </location>
</feature>
<evidence type="ECO:0000259" key="6">
    <source>
        <dbReference type="Pfam" id="PF22544"/>
    </source>
</evidence>
<reference evidence="7" key="2">
    <citation type="journal article" date="2021" name="Microbiome">
        <title>Successional dynamics and alternative stable states in a saline activated sludge microbial community over 9 years.</title>
        <authorList>
            <person name="Wang Y."/>
            <person name="Ye J."/>
            <person name="Ju F."/>
            <person name="Liu L."/>
            <person name="Boyd J.A."/>
            <person name="Deng Y."/>
            <person name="Parks D.H."/>
            <person name="Jiang X."/>
            <person name="Yin X."/>
            <person name="Woodcroft B.J."/>
            <person name="Tyson G.W."/>
            <person name="Hugenholtz P."/>
            <person name="Polz M.F."/>
            <person name="Zhang T."/>
        </authorList>
    </citation>
    <scope>NUCLEOTIDE SEQUENCE</scope>
    <source>
        <strain evidence="7">HKST-UBA01</strain>
    </source>
</reference>
<keyword evidence="4" id="KW-0969">Cilium</keyword>
<keyword evidence="5" id="KW-0966">Cell projection</keyword>
<dbReference type="AlphaFoldDB" id="A0A956M1M4"/>
<dbReference type="EMBL" id="JAGQHR010000511">
    <property type="protein sequence ID" value="MCA9728912.1"/>
    <property type="molecule type" value="Genomic_DNA"/>
</dbReference>
<evidence type="ECO:0000256" key="4">
    <source>
        <dbReference type="ARBA" id="ARBA00023069"/>
    </source>
</evidence>
<comment type="caution">
    <text evidence="7">The sequence shown here is derived from an EMBL/GenBank/DDBJ whole genome shotgun (WGS) entry which is preliminary data.</text>
</comment>
<dbReference type="Pfam" id="PF22544">
    <property type="entry name" value="HYDIN_VesB_CFA65-like_Ig"/>
    <property type="match status" value="1"/>
</dbReference>
<keyword evidence="3" id="KW-0963">Cytoplasm</keyword>
<evidence type="ECO:0000256" key="3">
    <source>
        <dbReference type="ARBA" id="ARBA00022490"/>
    </source>
</evidence>
<gene>
    <name evidence="7" type="ORF">KC729_14570</name>
</gene>
<name>A0A956M1M4_UNCEI</name>
<reference evidence="7" key="1">
    <citation type="submission" date="2020-04" db="EMBL/GenBank/DDBJ databases">
        <authorList>
            <person name="Zhang T."/>
        </authorList>
    </citation>
    <scope>NUCLEOTIDE SEQUENCE</scope>
    <source>
        <strain evidence="7">HKST-UBA01</strain>
    </source>
</reference>
<organism evidence="7 8">
    <name type="scientific">Eiseniibacteriota bacterium</name>
    <dbReference type="NCBI Taxonomy" id="2212470"/>
    <lineage>
        <taxon>Bacteria</taxon>
        <taxon>Candidatus Eiseniibacteriota</taxon>
    </lineage>
</organism>
<dbReference type="GO" id="GO:0005737">
    <property type="term" value="C:cytoplasm"/>
    <property type="evidence" value="ECO:0007669"/>
    <property type="project" value="UniProtKB-SubCell"/>
</dbReference>
<feature type="non-terminal residue" evidence="7">
    <location>
        <position position="324"/>
    </location>
</feature>
<accession>A0A956M1M4</accession>
<evidence type="ECO:0000313" key="8">
    <source>
        <dbReference type="Proteomes" id="UP000697710"/>
    </source>
</evidence>
<dbReference type="InterPro" id="IPR013783">
    <property type="entry name" value="Ig-like_fold"/>
</dbReference>